<feature type="transmembrane region" description="Helical" evidence="10">
    <location>
        <begin position="393"/>
        <end position="414"/>
    </location>
</feature>
<dbReference type="Pfam" id="PF13347">
    <property type="entry name" value="MFS_2"/>
    <property type="match status" value="1"/>
</dbReference>
<feature type="transmembrane region" description="Helical" evidence="10">
    <location>
        <begin position="434"/>
        <end position="452"/>
    </location>
</feature>
<evidence type="ECO:0008006" key="13">
    <source>
        <dbReference type="Google" id="ProtNLM"/>
    </source>
</evidence>
<dbReference type="PANTHER" id="PTHR19432">
    <property type="entry name" value="SUGAR TRANSPORTER"/>
    <property type="match status" value="1"/>
</dbReference>
<keyword evidence="8 10" id="KW-1133">Transmembrane helix</keyword>
<comment type="subcellular location">
    <subcellularLocation>
        <location evidence="1">Membrane</location>
        <topology evidence="1">Multi-pass membrane protein</topology>
    </subcellularLocation>
</comment>
<dbReference type="SUPFAM" id="SSF103473">
    <property type="entry name" value="MFS general substrate transporter"/>
    <property type="match status" value="1"/>
</dbReference>
<keyword evidence="12" id="KW-1185">Reference proteome</keyword>
<dbReference type="EMBL" id="OZ019898">
    <property type="protein sequence ID" value="CAK9228231.1"/>
    <property type="molecule type" value="Genomic_DNA"/>
</dbReference>
<evidence type="ECO:0000256" key="7">
    <source>
        <dbReference type="ARBA" id="ARBA00022847"/>
    </source>
</evidence>
<gene>
    <name evidence="11" type="ORF">CSSPTR1EN2_LOCUS18871</name>
</gene>
<feature type="transmembrane region" description="Helical" evidence="10">
    <location>
        <begin position="359"/>
        <end position="381"/>
    </location>
</feature>
<evidence type="ECO:0000256" key="9">
    <source>
        <dbReference type="ARBA" id="ARBA00023136"/>
    </source>
</evidence>
<evidence type="ECO:0000256" key="2">
    <source>
        <dbReference type="ARBA" id="ARBA00004914"/>
    </source>
</evidence>
<comment type="similarity">
    <text evidence="3">Belongs to the glycoside-pentoside-hexuronide (GPH) cation symporter transporter (TC 2.A.2.4) family.</text>
</comment>
<keyword evidence="9 10" id="KW-0472">Membrane</keyword>
<comment type="pathway">
    <text evidence="2">Glycan biosynthesis; sucrose metabolism.</text>
</comment>
<feature type="transmembrane region" description="Helical" evidence="10">
    <location>
        <begin position="148"/>
        <end position="168"/>
    </location>
</feature>
<keyword evidence="5" id="KW-0762">Sugar transport</keyword>
<keyword evidence="6 10" id="KW-0812">Transmembrane</keyword>
<evidence type="ECO:0000256" key="1">
    <source>
        <dbReference type="ARBA" id="ARBA00004141"/>
    </source>
</evidence>
<evidence type="ECO:0000256" key="5">
    <source>
        <dbReference type="ARBA" id="ARBA00022597"/>
    </source>
</evidence>
<dbReference type="NCBIfam" id="TIGR01301">
    <property type="entry name" value="GPH_sucrose"/>
    <property type="match status" value="1"/>
</dbReference>
<sequence>MVAAGVQFGWALQLSLLTPYVQMLGIEHAFSSFIWLCGPITGLVVQPCIGIWSDKCESRWGRRRPFIFAGVLMISVAVIVIGFAADIGYVLGDTHQDCKIFQGVARPRAALVFILGFWLLDLANNTVQGPARALLADLSGPDERDASNAIFCLWMAVGNILGFSTGAYGNWQQWFPALGSKACCDACANIKAAFLLAVVFLGLCTCVTLNLTSEDKEEGLGNGPGSIVANLLVGVRQLPSSMQFVLLVMALCWLSWFPFFLFDTDWMGREVYQGDPKGDIVKATSYQRGVQEGAFGLLLNSVILGISSLFIDPLCRLLGSKNVWALGNFIVFVAMAFTGIITMNVVHGRADGSYHHPNWVRIAAVILFTVLGFPLAITYSVPYSLTADLTADAGAGQGLAMGILNLAVVIPQTLVALGSGPWDALFGGGNEPAFGLASISALAAGIIAFRKLPMLSRNGYHRTTMMHGPH</sequence>
<proteinExistence type="inferred from homology"/>
<dbReference type="InterPro" id="IPR036259">
    <property type="entry name" value="MFS_trans_sf"/>
</dbReference>
<keyword evidence="7" id="KW-0769">Symport</keyword>
<reference evidence="11" key="1">
    <citation type="submission" date="2024-02" db="EMBL/GenBank/DDBJ databases">
        <authorList>
            <consortium name="ELIXIR-Norway"/>
            <consortium name="Elixir Norway"/>
        </authorList>
    </citation>
    <scope>NUCLEOTIDE SEQUENCE</scope>
</reference>
<accession>A0ABP0UQU7</accession>
<evidence type="ECO:0000256" key="6">
    <source>
        <dbReference type="ARBA" id="ARBA00022692"/>
    </source>
</evidence>
<dbReference type="InterPro" id="IPR005989">
    <property type="entry name" value="Suc_symporter_pln"/>
</dbReference>
<feature type="transmembrane region" description="Helical" evidence="10">
    <location>
        <begin position="323"/>
        <end position="347"/>
    </location>
</feature>
<feature type="transmembrane region" description="Helical" evidence="10">
    <location>
        <begin position="188"/>
        <end position="211"/>
    </location>
</feature>
<evidence type="ECO:0000256" key="10">
    <source>
        <dbReference type="SAM" id="Phobius"/>
    </source>
</evidence>
<evidence type="ECO:0000256" key="4">
    <source>
        <dbReference type="ARBA" id="ARBA00022448"/>
    </source>
</evidence>
<dbReference type="Proteomes" id="UP001497512">
    <property type="component" value="Chromosome 6"/>
</dbReference>
<dbReference type="PANTHER" id="PTHR19432:SF35">
    <property type="entry name" value="SOLUTE CARRIER FAMILY 45 MEMBER 3 ISOFORM X1"/>
    <property type="match status" value="1"/>
</dbReference>
<feature type="transmembrane region" description="Helical" evidence="10">
    <location>
        <begin position="33"/>
        <end position="53"/>
    </location>
</feature>
<feature type="transmembrane region" description="Helical" evidence="10">
    <location>
        <begin position="244"/>
        <end position="262"/>
    </location>
</feature>
<dbReference type="Gene3D" id="1.20.1250.20">
    <property type="entry name" value="MFS general substrate transporter like domains"/>
    <property type="match status" value="1"/>
</dbReference>
<protein>
    <recommendedName>
        <fullName evidence="13">Sucrose transporter</fullName>
    </recommendedName>
</protein>
<keyword evidence="4" id="KW-0813">Transport</keyword>
<evidence type="ECO:0000313" key="12">
    <source>
        <dbReference type="Proteomes" id="UP001497512"/>
    </source>
</evidence>
<name>A0ABP0UQU7_9BRYO</name>
<evidence type="ECO:0000256" key="8">
    <source>
        <dbReference type="ARBA" id="ARBA00022989"/>
    </source>
</evidence>
<evidence type="ECO:0000313" key="11">
    <source>
        <dbReference type="EMBL" id="CAK9228231.1"/>
    </source>
</evidence>
<feature type="transmembrane region" description="Helical" evidence="10">
    <location>
        <begin position="293"/>
        <end position="311"/>
    </location>
</feature>
<evidence type="ECO:0000256" key="3">
    <source>
        <dbReference type="ARBA" id="ARBA00007134"/>
    </source>
</evidence>
<feature type="transmembrane region" description="Helical" evidence="10">
    <location>
        <begin position="65"/>
        <end position="89"/>
    </location>
</feature>
<organism evidence="11 12">
    <name type="scientific">Sphagnum troendelagicum</name>
    <dbReference type="NCBI Taxonomy" id="128251"/>
    <lineage>
        <taxon>Eukaryota</taxon>
        <taxon>Viridiplantae</taxon>
        <taxon>Streptophyta</taxon>
        <taxon>Embryophyta</taxon>
        <taxon>Bryophyta</taxon>
        <taxon>Sphagnophytina</taxon>
        <taxon>Sphagnopsida</taxon>
        <taxon>Sphagnales</taxon>
        <taxon>Sphagnaceae</taxon>
        <taxon>Sphagnum</taxon>
    </lineage>
</organism>
<dbReference type="CDD" id="cd17313">
    <property type="entry name" value="MFS_SLC45_SUC"/>
    <property type="match status" value="1"/>
</dbReference>